<reference evidence="1" key="1">
    <citation type="submission" date="2019-05" db="EMBL/GenBank/DDBJ databases">
        <authorList>
            <person name="Castillo A."/>
            <person name="Giampetruzzi A."/>
            <person name="Landa B."/>
            <person name="Saponari M."/>
            <person name="Almeida R.P.P."/>
            <person name="Moralejo E."/>
            <person name="Marco-Noales E."/>
            <person name="Velasco-Amo M.P."/>
            <person name="Roman-Ecija M."/>
            <person name="Navarro I."/>
            <person name="Monterde A."/>
            <person name="Barbe S."/>
        </authorList>
    </citation>
    <scope>NUCLEOTIDE SEQUENCE</scope>
    <source>
        <strain evidence="1">XYL1981</strain>
    </source>
</reference>
<reference evidence="1" key="2">
    <citation type="journal article" date="2020" name="Appl. Environ. Microbiol.">
        <title>Multiple intercontinental introductions associated with the emergence of a plant pathogen in Europe.</title>
        <authorList>
            <person name="Landa B.B."/>
            <person name="Castillo A.I."/>
            <person name="Giampetruzzi A."/>
            <person name="Kahn A."/>
            <person name="Roman-Ecija M."/>
            <person name="Velasco-Amo M.P."/>
            <person name="Navas-Cortes J.A."/>
            <person name="Marco-Noales E."/>
            <person name="Barbe S."/>
            <person name="Moralejo E."/>
            <person name="Coletta-Filho H.D."/>
            <person name="Saldarelli P."/>
            <person name="Saponari M."/>
            <person name="Almeida R.P.P."/>
        </authorList>
    </citation>
    <scope>NUCLEOTIDE SEQUENCE</scope>
    <source>
        <strain evidence="1">XYL1981</strain>
    </source>
</reference>
<dbReference type="AlphaFoldDB" id="A0A9Q4QTS1"/>
<dbReference type="RefSeq" id="WP_021358260.1">
    <property type="nucleotide sequence ID" value="NZ_CP052853.1"/>
</dbReference>
<dbReference type="Proteomes" id="UP000474061">
    <property type="component" value="Unassembled WGS sequence"/>
</dbReference>
<organism evidence="1 2">
    <name type="scientific">Xylella fastidiosa subsp. multiplex</name>
    <dbReference type="NCBI Taxonomy" id="644357"/>
    <lineage>
        <taxon>Bacteria</taxon>
        <taxon>Pseudomonadati</taxon>
        <taxon>Pseudomonadota</taxon>
        <taxon>Gammaproteobacteria</taxon>
        <taxon>Lysobacterales</taxon>
        <taxon>Lysobacteraceae</taxon>
        <taxon>Xylella</taxon>
    </lineage>
</organism>
<gene>
    <name evidence="1" type="ORF">FG476_12905</name>
</gene>
<evidence type="ECO:0000313" key="1">
    <source>
        <dbReference type="EMBL" id="MRU24911.1"/>
    </source>
</evidence>
<name>A0A9Q4QTS1_XYLFS</name>
<dbReference type="EMBL" id="VDCJ01000353">
    <property type="protein sequence ID" value="MRU24911.1"/>
    <property type="molecule type" value="Genomic_DNA"/>
</dbReference>
<proteinExistence type="predicted"/>
<evidence type="ECO:0000313" key="2">
    <source>
        <dbReference type="Proteomes" id="UP000474061"/>
    </source>
</evidence>
<sequence>MQAFAGGVVCMRLCHALRVWLQQSADECFGHDTYDWASEIQAGLDCILRNVFVLLDAAKGGISEMHTVRCPSGEGGLCDRRSQLDISGMKRITGVH</sequence>
<comment type="caution">
    <text evidence="1">The sequence shown here is derived from an EMBL/GenBank/DDBJ whole genome shotgun (WGS) entry which is preliminary data.</text>
</comment>
<protein>
    <submittedName>
        <fullName evidence="1">Uncharacterized protein</fullName>
    </submittedName>
</protein>
<accession>A0A9Q4QTS1</accession>